<feature type="transmembrane region" description="Helical" evidence="1">
    <location>
        <begin position="64"/>
        <end position="82"/>
    </location>
</feature>
<organism evidence="2 3">
    <name type="scientific">Thiothrix eikelboomii</name>
    <dbReference type="NCBI Taxonomy" id="92487"/>
    <lineage>
        <taxon>Bacteria</taxon>
        <taxon>Pseudomonadati</taxon>
        <taxon>Pseudomonadota</taxon>
        <taxon>Gammaproteobacteria</taxon>
        <taxon>Thiotrichales</taxon>
        <taxon>Thiotrichaceae</taxon>
        <taxon>Thiothrix</taxon>
    </lineage>
</organism>
<keyword evidence="3" id="KW-1185">Reference proteome</keyword>
<accession>A0A1T4X1N4</accession>
<sequence length="83" mass="9160">MNLTLSRGLPYAVKFTALAAFTFALLKVAFIAEQFGFLSALVFAGLHLPLCLFSLLFVLWFFDLHQGFGFLALFSALLNAVLI</sequence>
<dbReference type="STRING" id="92487.SAMN02745130_02410"/>
<dbReference type="AlphaFoldDB" id="A0A1T4X1N4"/>
<evidence type="ECO:0000313" key="2">
    <source>
        <dbReference type="EMBL" id="SKA83492.1"/>
    </source>
</evidence>
<name>A0A1T4X1N4_9GAMM</name>
<dbReference type="Proteomes" id="UP000190460">
    <property type="component" value="Unassembled WGS sequence"/>
</dbReference>
<keyword evidence="1" id="KW-0812">Transmembrane</keyword>
<reference evidence="2 3" key="1">
    <citation type="submission" date="2017-02" db="EMBL/GenBank/DDBJ databases">
        <authorList>
            <person name="Peterson S.W."/>
        </authorList>
    </citation>
    <scope>NUCLEOTIDE SEQUENCE [LARGE SCALE GENOMIC DNA]</scope>
    <source>
        <strain evidence="2 3">ATCC 49788</strain>
    </source>
</reference>
<dbReference type="RefSeq" id="WP_078922879.1">
    <property type="nucleotide sequence ID" value="NZ_FUYB01000011.1"/>
</dbReference>
<keyword evidence="1" id="KW-1133">Transmembrane helix</keyword>
<dbReference type="EMBL" id="FUYB01000011">
    <property type="protein sequence ID" value="SKA83492.1"/>
    <property type="molecule type" value="Genomic_DNA"/>
</dbReference>
<protein>
    <submittedName>
        <fullName evidence="2">Uncharacterized protein</fullName>
    </submittedName>
</protein>
<proteinExistence type="predicted"/>
<gene>
    <name evidence="2" type="ORF">SAMN02745130_02410</name>
</gene>
<evidence type="ECO:0000256" key="1">
    <source>
        <dbReference type="SAM" id="Phobius"/>
    </source>
</evidence>
<keyword evidence="1" id="KW-0472">Membrane</keyword>
<feature type="transmembrane region" description="Helical" evidence="1">
    <location>
        <begin position="12"/>
        <end position="30"/>
    </location>
</feature>
<feature type="transmembrane region" description="Helical" evidence="1">
    <location>
        <begin position="37"/>
        <end position="58"/>
    </location>
</feature>
<evidence type="ECO:0000313" key="3">
    <source>
        <dbReference type="Proteomes" id="UP000190460"/>
    </source>
</evidence>